<organism evidence="1 2">
    <name type="scientific">Choristoneura fumiferana</name>
    <name type="common">Spruce budworm moth</name>
    <name type="synonym">Archips fumiferana</name>
    <dbReference type="NCBI Taxonomy" id="7141"/>
    <lineage>
        <taxon>Eukaryota</taxon>
        <taxon>Metazoa</taxon>
        <taxon>Ecdysozoa</taxon>
        <taxon>Arthropoda</taxon>
        <taxon>Hexapoda</taxon>
        <taxon>Insecta</taxon>
        <taxon>Pterygota</taxon>
        <taxon>Neoptera</taxon>
        <taxon>Endopterygota</taxon>
        <taxon>Lepidoptera</taxon>
        <taxon>Glossata</taxon>
        <taxon>Ditrysia</taxon>
        <taxon>Tortricoidea</taxon>
        <taxon>Tortricidae</taxon>
        <taxon>Tortricinae</taxon>
        <taxon>Choristoneura</taxon>
    </lineage>
</organism>
<keyword evidence="2" id="KW-1185">Reference proteome</keyword>
<sequence length="121" mass="13256">MTGVMCNTGARRDARTSRRRSSRAQRTQFVGQTYLVLVNAAVGRPLLDIGIPHRPPVASVGNSLHPLSKLGTKRCAVEINESLVTLVQMSLTVIVCDVYTAGVAHVECDYRTLLPYRAFTN</sequence>
<protein>
    <submittedName>
        <fullName evidence="1">Uncharacterized protein</fullName>
    </submittedName>
</protein>
<dbReference type="EMBL" id="CM046104">
    <property type="protein sequence ID" value="KAI8424378.1"/>
    <property type="molecule type" value="Genomic_DNA"/>
</dbReference>
<dbReference type="Proteomes" id="UP001064048">
    <property type="component" value="Chromosome 4"/>
</dbReference>
<name>A0ACC0JJY9_CHOFU</name>
<accession>A0ACC0JJY9</accession>
<reference evidence="1 2" key="1">
    <citation type="journal article" date="2022" name="Genome Biol. Evol.">
        <title>The Spruce Budworm Genome: Reconstructing the Evolutionary History of Antifreeze Proteins.</title>
        <authorList>
            <person name="Beliveau C."/>
            <person name="Gagne P."/>
            <person name="Picq S."/>
            <person name="Vernygora O."/>
            <person name="Keeling C.I."/>
            <person name="Pinkney K."/>
            <person name="Doucet D."/>
            <person name="Wen F."/>
            <person name="Johnston J.S."/>
            <person name="Maaroufi H."/>
            <person name="Boyle B."/>
            <person name="Laroche J."/>
            <person name="Dewar K."/>
            <person name="Juretic N."/>
            <person name="Blackburn G."/>
            <person name="Nisole A."/>
            <person name="Brunet B."/>
            <person name="Brandao M."/>
            <person name="Lumley L."/>
            <person name="Duan J."/>
            <person name="Quan G."/>
            <person name="Lucarotti C.J."/>
            <person name="Roe A.D."/>
            <person name="Sperling F.A.H."/>
            <person name="Levesque R.C."/>
            <person name="Cusson M."/>
        </authorList>
    </citation>
    <scope>NUCLEOTIDE SEQUENCE [LARGE SCALE GENOMIC DNA]</scope>
    <source>
        <strain evidence="1">Glfc:IPQL:Cfum</strain>
    </source>
</reference>
<gene>
    <name evidence="1" type="ORF">MSG28_002904</name>
</gene>
<evidence type="ECO:0000313" key="1">
    <source>
        <dbReference type="EMBL" id="KAI8424378.1"/>
    </source>
</evidence>
<proteinExistence type="predicted"/>
<evidence type="ECO:0000313" key="2">
    <source>
        <dbReference type="Proteomes" id="UP001064048"/>
    </source>
</evidence>
<comment type="caution">
    <text evidence="1">The sequence shown here is derived from an EMBL/GenBank/DDBJ whole genome shotgun (WGS) entry which is preliminary data.</text>
</comment>